<dbReference type="AlphaFoldDB" id="A0A3L7E2Q0"/>
<dbReference type="EMBL" id="QRAN01000005">
    <property type="protein sequence ID" value="RLQ22611.1"/>
    <property type="molecule type" value="Genomic_DNA"/>
</dbReference>
<dbReference type="Proteomes" id="UP000265509">
    <property type="component" value="Unassembled WGS sequence"/>
</dbReference>
<sequence length="521" mass="58885">MSTAAFTDTNATDSAALVQELNEEIVQLKRQLAWFREQLFGSKSEKRVIDNPEQPLLTGLMGEPVKPLPSGEKQKITYERGKAKKKRDDDCVTDSGLRFGPEVPVKTITLDTPELNGPDANQYEVIGYKTSHRLAQHHSAYEVLRFQRPVLKRKDSGAVSTTPAAFNVLDSSIADVSFLVGMLVDKFLYHLPLYRQHQRLTQSGIDLSRGTLTNLCKRSIELLRPIAEAQLGHILKSRVLSMDETPIKAGPTRNKQDKGVMKQGWFWPLMGDQDEIAFTYSSGRGRAHIEGVLANLFTGTLVSDGYAAYSSYAAKNEQITHANCWVHGRRKFVEAEDDEPELVKQVLDSIGHLYQVETQIRDTKLAGEKKRSFRLAHSKPVVDQLFAWFDQQRQRPELLPSSPFSKAIAYMQNREHALRVFLEDPAVPMDNNHTERALRVVPMGRKNWMFCWTEPGAEHVGIIQSLIVTCKLQGIDPATYLVDVLQRVAIHPASKVEELTPRVWKDLFADNPLRSDLTHEH</sequence>
<keyword evidence="1" id="KW-0175">Coiled coil</keyword>
<feature type="domain" description="Transposase TnpC homeodomain" evidence="3">
    <location>
        <begin position="27"/>
        <end position="86"/>
    </location>
</feature>
<evidence type="ECO:0000313" key="6">
    <source>
        <dbReference type="Proteomes" id="UP000265509"/>
    </source>
</evidence>
<comment type="caution">
    <text evidence="5">The sequence shown here is derived from an EMBL/GenBank/DDBJ whole genome shotgun (WGS) entry which is preliminary data.</text>
</comment>
<keyword evidence="6" id="KW-1185">Reference proteome</keyword>
<organism evidence="5 6">
    <name type="scientific">Seongchinamella sediminis</name>
    <dbReference type="NCBI Taxonomy" id="2283635"/>
    <lineage>
        <taxon>Bacteria</taxon>
        <taxon>Pseudomonadati</taxon>
        <taxon>Pseudomonadota</taxon>
        <taxon>Gammaproteobacteria</taxon>
        <taxon>Cellvibrionales</taxon>
        <taxon>Halieaceae</taxon>
        <taxon>Seongchinamella</taxon>
    </lineage>
</organism>
<dbReference type="PANTHER" id="PTHR33678">
    <property type="entry name" value="BLL1576 PROTEIN"/>
    <property type="match status" value="1"/>
</dbReference>
<reference evidence="5 6" key="1">
    <citation type="submission" date="2018-07" db="EMBL/GenBank/DDBJ databases">
        <title>Halioglobus sp. genome submission.</title>
        <authorList>
            <person name="Ye M.-Q."/>
            <person name="Du Z.-J."/>
        </authorList>
    </citation>
    <scope>NUCLEOTIDE SEQUENCE [LARGE SCALE GENOMIC DNA]</scope>
    <source>
        <strain evidence="5 6">U0301</strain>
    </source>
</reference>
<evidence type="ECO:0000256" key="1">
    <source>
        <dbReference type="SAM" id="Coils"/>
    </source>
</evidence>
<feature type="domain" description="Transposase IS66 central" evidence="2">
    <location>
        <begin position="172"/>
        <end position="458"/>
    </location>
</feature>
<dbReference type="InterPro" id="IPR039552">
    <property type="entry name" value="IS66_C"/>
</dbReference>
<evidence type="ECO:0000259" key="2">
    <source>
        <dbReference type="Pfam" id="PF03050"/>
    </source>
</evidence>
<gene>
    <name evidence="5" type="ORF">DWB85_06400</name>
</gene>
<dbReference type="NCBIfam" id="NF033517">
    <property type="entry name" value="transpos_IS66"/>
    <property type="match status" value="1"/>
</dbReference>
<dbReference type="PANTHER" id="PTHR33678:SF1">
    <property type="entry name" value="BLL1576 PROTEIN"/>
    <property type="match status" value="1"/>
</dbReference>
<dbReference type="OrthoDB" id="9800877at2"/>
<feature type="domain" description="Transposase IS66 C-terminal" evidence="4">
    <location>
        <begin position="465"/>
        <end position="501"/>
    </location>
</feature>
<dbReference type="Pfam" id="PF13817">
    <property type="entry name" value="DDE_Tnp_IS66_C"/>
    <property type="match status" value="1"/>
</dbReference>
<dbReference type="InterPro" id="IPR004291">
    <property type="entry name" value="Transposase_IS66_central"/>
</dbReference>
<dbReference type="InterPro" id="IPR024463">
    <property type="entry name" value="Transposase_TnpC_homeodom"/>
</dbReference>
<evidence type="ECO:0000313" key="5">
    <source>
        <dbReference type="EMBL" id="RLQ22611.1"/>
    </source>
</evidence>
<protein>
    <submittedName>
        <fullName evidence="5">IS66 family transposase</fullName>
    </submittedName>
</protein>
<evidence type="ECO:0000259" key="4">
    <source>
        <dbReference type="Pfam" id="PF13817"/>
    </source>
</evidence>
<name>A0A3L7E2Q0_9GAMM</name>
<accession>A0A3L7E2Q0</accession>
<dbReference type="Pfam" id="PF13007">
    <property type="entry name" value="LZ_Tnp_IS66"/>
    <property type="match status" value="1"/>
</dbReference>
<evidence type="ECO:0000259" key="3">
    <source>
        <dbReference type="Pfam" id="PF13007"/>
    </source>
</evidence>
<proteinExistence type="predicted"/>
<dbReference type="InterPro" id="IPR052344">
    <property type="entry name" value="Transposase-related"/>
</dbReference>
<feature type="coiled-coil region" evidence="1">
    <location>
        <begin position="11"/>
        <end position="38"/>
    </location>
</feature>
<dbReference type="Pfam" id="PF03050">
    <property type="entry name" value="DDE_Tnp_IS66"/>
    <property type="match status" value="1"/>
</dbReference>